<dbReference type="Pfam" id="PF07963">
    <property type="entry name" value="N_methyl"/>
    <property type="match status" value="1"/>
</dbReference>
<keyword evidence="1" id="KW-0732">Signal</keyword>
<dbReference type="SMART" id="SM00560">
    <property type="entry name" value="LamGL"/>
    <property type="match status" value="1"/>
</dbReference>
<protein>
    <recommendedName>
        <fullName evidence="4">LamG-like jellyroll fold domain-containing protein</fullName>
    </recommendedName>
</protein>
<reference evidence="6" key="1">
    <citation type="submission" date="2017-09" db="EMBL/GenBank/DDBJ databases">
        <title>Depth-based differentiation of microbial function through sediment-hosted aquifers and enrichment of novel symbionts in the deep terrestrial subsurface.</title>
        <authorList>
            <person name="Probst A.J."/>
            <person name="Ladd B."/>
            <person name="Jarett J.K."/>
            <person name="Geller-Mcgrath D.E."/>
            <person name="Sieber C.M.K."/>
            <person name="Emerson J.B."/>
            <person name="Anantharaman K."/>
            <person name="Thomas B.C."/>
            <person name="Malmstrom R."/>
            <person name="Stieglmeier M."/>
            <person name="Klingl A."/>
            <person name="Woyke T."/>
            <person name="Ryan C.M."/>
            <person name="Banfield J.F."/>
        </authorList>
    </citation>
    <scope>NUCLEOTIDE SEQUENCE [LARGE SCALE GENOMIC DNA]</scope>
</reference>
<dbReference type="AlphaFoldDB" id="A0A2M7VHN0"/>
<evidence type="ECO:0000313" key="5">
    <source>
        <dbReference type="EMBL" id="PJA01253.1"/>
    </source>
</evidence>
<dbReference type="Proteomes" id="UP000229364">
    <property type="component" value="Unassembled WGS sequence"/>
</dbReference>
<dbReference type="InterPro" id="IPR012902">
    <property type="entry name" value="N_methyl_site"/>
</dbReference>
<evidence type="ECO:0000256" key="3">
    <source>
        <dbReference type="SAM" id="Phobius"/>
    </source>
</evidence>
<dbReference type="InterPro" id="IPR013320">
    <property type="entry name" value="ConA-like_dom_sf"/>
</dbReference>
<keyword evidence="3" id="KW-1133">Transmembrane helix</keyword>
<dbReference type="SUPFAM" id="SSF54523">
    <property type="entry name" value="Pili subunits"/>
    <property type="match status" value="1"/>
</dbReference>
<dbReference type="PANTHER" id="PTHR47635:SF2">
    <property type="entry name" value="LAMG-LIKE JELLYROLL FOLD DOMAIN-CONTAINING PROTEIN"/>
    <property type="match status" value="1"/>
</dbReference>
<dbReference type="Gene3D" id="2.60.120.200">
    <property type="match status" value="1"/>
</dbReference>
<proteinExistence type="predicted"/>
<dbReference type="PANTHER" id="PTHR47635">
    <property type="entry name" value="CUB DOMAIN-CONTAINING PROTEIN"/>
    <property type="match status" value="1"/>
</dbReference>
<dbReference type="SUPFAM" id="SSF49899">
    <property type="entry name" value="Concanavalin A-like lectins/glucanases"/>
    <property type="match status" value="1"/>
</dbReference>
<evidence type="ECO:0000256" key="1">
    <source>
        <dbReference type="ARBA" id="ARBA00022729"/>
    </source>
</evidence>
<sequence>MQKGFTVLELLVVIAIIGILSSIILVSYNGYAAKARIARTLQWAGSINHSLGDQAVGVWTFDNISGSAVYDDSGLGNNGTINKGGNGTGCDIVDGVVGRAMSFDGVDDYVDVTSSTSLSPTGAITIGAWIKTSNNAITPQEIVDKRDPSNTGSYLFRMEGGYIAFYFYNAGWKSLTDTTNLLQNNAWYYAVATYDQSNIRLYINGVQVKSVAQTASLGINSASVNIGRRSGASIQYFNGLIDDVRIFSEALTQSQIQQHYADGLPAHQNLVIR</sequence>
<feature type="transmembrane region" description="Helical" evidence="3">
    <location>
        <begin position="7"/>
        <end position="28"/>
    </location>
</feature>
<accession>A0A2M7VHN0</accession>
<evidence type="ECO:0000256" key="2">
    <source>
        <dbReference type="ARBA" id="ARBA00023157"/>
    </source>
</evidence>
<gene>
    <name evidence="5" type="ORF">COX74_03375</name>
</gene>
<evidence type="ECO:0000313" key="6">
    <source>
        <dbReference type="Proteomes" id="UP000229364"/>
    </source>
</evidence>
<name>A0A2M7VHN0_9BACT</name>
<dbReference type="Pfam" id="PF13385">
    <property type="entry name" value="Laminin_G_3"/>
    <property type="match status" value="1"/>
</dbReference>
<dbReference type="InterPro" id="IPR045584">
    <property type="entry name" value="Pilin-like"/>
</dbReference>
<keyword evidence="2" id="KW-1015">Disulfide bond</keyword>
<keyword evidence="3" id="KW-0812">Transmembrane</keyword>
<comment type="caution">
    <text evidence="5">The sequence shown here is derived from an EMBL/GenBank/DDBJ whole genome shotgun (WGS) entry which is preliminary data.</text>
</comment>
<keyword evidence="3" id="KW-0472">Membrane</keyword>
<evidence type="ECO:0000259" key="4">
    <source>
        <dbReference type="SMART" id="SM00560"/>
    </source>
</evidence>
<dbReference type="EMBL" id="PFPR01000086">
    <property type="protein sequence ID" value="PJA01253.1"/>
    <property type="molecule type" value="Genomic_DNA"/>
</dbReference>
<dbReference type="InterPro" id="IPR006558">
    <property type="entry name" value="LamG-like"/>
</dbReference>
<organism evidence="5 6">
    <name type="scientific">bacterium (Candidatus Gribaldobacteria) CG_4_10_14_0_2_um_filter_41_16</name>
    <dbReference type="NCBI Taxonomy" id="2014265"/>
    <lineage>
        <taxon>Bacteria</taxon>
        <taxon>Candidatus Gribaldobacteria</taxon>
    </lineage>
</organism>
<dbReference type="NCBIfam" id="TIGR02532">
    <property type="entry name" value="IV_pilin_GFxxxE"/>
    <property type="match status" value="1"/>
</dbReference>
<feature type="domain" description="LamG-like jellyroll fold" evidence="4">
    <location>
        <begin position="122"/>
        <end position="254"/>
    </location>
</feature>